<comment type="caution">
    <text evidence="3">The sequence shown here is derived from an EMBL/GenBank/DDBJ whole genome shotgun (WGS) entry which is preliminary data.</text>
</comment>
<dbReference type="InterPro" id="IPR009936">
    <property type="entry name" value="DUF1468"/>
</dbReference>
<evidence type="ECO:0000259" key="2">
    <source>
        <dbReference type="Pfam" id="PF07331"/>
    </source>
</evidence>
<keyword evidence="1" id="KW-0472">Membrane</keyword>
<dbReference type="Proteomes" id="UP001500843">
    <property type="component" value="Unassembled WGS sequence"/>
</dbReference>
<name>A0ABP8WH96_9MICO</name>
<evidence type="ECO:0000313" key="3">
    <source>
        <dbReference type="EMBL" id="GAA4689864.1"/>
    </source>
</evidence>
<feature type="transmembrane region" description="Helical" evidence="1">
    <location>
        <begin position="12"/>
        <end position="33"/>
    </location>
</feature>
<protein>
    <recommendedName>
        <fullName evidence="2">DUF1468 domain-containing protein</fullName>
    </recommendedName>
</protein>
<proteinExistence type="predicted"/>
<accession>A0ABP8WH96</accession>
<dbReference type="RefSeq" id="WP_253871065.1">
    <property type="nucleotide sequence ID" value="NZ_BAABHM010000004.1"/>
</dbReference>
<feature type="transmembrane region" description="Helical" evidence="1">
    <location>
        <begin position="130"/>
        <end position="152"/>
    </location>
</feature>
<sequence>MSDGTDQRRTALATMILGALVVVLGVVVLVQALQLDNGGLGIGPATVPWVVSALLLVVGTVLALRARRDLGAWRKDPQTSAKDWKRAAVLLAVLIAFALVVPYLGYVVSTTLLFGTVAIVLGAPSRVRSYVVGWCVAVVVFLGFDVVIGISLPAGPWGF</sequence>
<organism evidence="3 4">
    <name type="scientific">Promicromonospora umidemergens</name>
    <dbReference type="NCBI Taxonomy" id="629679"/>
    <lineage>
        <taxon>Bacteria</taxon>
        <taxon>Bacillati</taxon>
        <taxon>Actinomycetota</taxon>
        <taxon>Actinomycetes</taxon>
        <taxon>Micrococcales</taxon>
        <taxon>Promicromonosporaceae</taxon>
        <taxon>Promicromonospora</taxon>
    </lineage>
</organism>
<dbReference type="EMBL" id="BAABHM010000004">
    <property type="protein sequence ID" value="GAA4689864.1"/>
    <property type="molecule type" value="Genomic_DNA"/>
</dbReference>
<evidence type="ECO:0000256" key="1">
    <source>
        <dbReference type="SAM" id="Phobius"/>
    </source>
</evidence>
<feature type="transmembrane region" description="Helical" evidence="1">
    <location>
        <begin position="45"/>
        <end position="64"/>
    </location>
</feature>
<evidence type="ECO:0000313" key="4">
    <source>
        <dbReference type="Proteomes" id="UP001500843"/>
    </source>
</evidence>
<feature type="transmembrane region" description="Helical" evidence="1">
    <location>
        <begin position="84"/>
        <end position="100"/>
    </location>
</feature>
<gene>
    <name evidence="3" type="ORF">GCM10023198_05680</name>
</gene>
<dbReference type="Pfam" id="PF07331">
    <property type="entry name" value="TctB"/>
    <property type="match status" value="1"/>
</dbReference>
<feature type="domain" description="DUF1468" evidence="2">
    <location>
        <begin position="16"/>
        <end position="153"/>
    </location>
</feature>
<keyword evidence="4" id="KW-1185">Reference proteome</keyword>
<reference evidence="4" key="1">
    <citation type="journal article" date="2019" name="Int. J. Syst. Evol. Microbiol.">
        <title>The Global Catalogue of Microorganisms (GCM) 10K type strain sequencing project: providing services to taxonomists for standard genome sequencing and annotation.</title>
        <authorList>
            <consortium name="The Broad Institute Genomics Platform"/>
            <consortium name="The Broad Institute Genome Sequencing Center for Infectious Disease"/>
            <person name="Wu L."/>
            <person name="Ma J."/>
        </authorList>
    </citation>
    <scope>NUCLEOTIDE SEQUENCE [LARGE SCALE GENOMIC DNA]</scope>
    <source>
        <strain evidence="4">JCM 17975</strain>
    </source>
</reference>
<keyword evidence="1" id="KW-0812">Transmembrane</keyword>
<keyword evidence="1" id="KW-1133">Transmembrane helix</keyword>